<feature type="region of interest" description="Disordered" evidence="1">
    <location>
        <begin position="1"/>
        <end position="71"/>
    </location>
</feature>
<reference evidence="2" key="1">
    <citation type="submission" date="2020-09" db="EMBL/GenBank/DDBJ databases">
        <authorList>
            <person name="Kikuchi T."/>
        </authorList>
    </citation>
    <scope>NUCLEOTIDE SEQUENCE</scope>
    <source>
        <strain evidence="2">SH1</strain>
    </source>
</reference>
<feature type="compositionally biased region" description="Basic and acidic residues" evidence="1">
    <location>
        <begin position="43"/>
        <end position="54"/>
    </location>
</feature>
<dbReference type="Proteomes" id="UP000783686">
    <property type="component" value="Unassembled WGS sequence"/>
</dbReference>
<dbReference type="EMBL" id="CAJFDH010000006">
    <property type="protein sequence ID" value="CAD5228046.1"/>
    <property type="molecule type" value="Genomic_DNA"/>
</dbReference>
<dbReference type="AlphaFoldDB" id="A0A811LK68"/>
<comment type="caution">
    <text evidence="2">The sequence shown here is derived from an EMBL/GenBank/DDBJ whole genome shotgun (WGS) entry which is preliminary data.</text>
</comment>
<evidence type="ECO:0000256" key="1">
    <source>
        <dbReference type="SAM" id="MobiDB-lite"/>
    </source>
</evidence>
<dbReference type="EMBL" id="CAJFCW020000006">
    <property type="protein sequence ID" value="CAG9124040.1"/>
    <property type="molecule type" value="Genomic_DNA"/>
</dbReference>
<sequence length="238" mass="27335">MKKQLDGSRIVCLDEPKVGPSDGADLKRRGGGNAEGGPGAPSRVKDNEKVEKTKSSFGTVSTHSAKLRKRRFNPEEDPKNLCCYNHKIHQKVCNTTTVGFGLAGNKNKNLNMVFGNVCNNIINLNNCQHVSHDLRLEHFLKQYGIVRREIPIKASKRSQPQLIRYQIKYKRACQTIYSALPPRKQQTAKQKREGKRLWHLLNIPDDEYLTAYQFYVVCGYTFYRERFNPLKSVDFHCH</sequence>
<organism evidence="2 3">
    <name type="scientific">Bursaphelenchus okinawaensis</name>
    <dbReference type="NCBI Taxonomy" id="465554"/>
    <lineage>
        <taxon>Eukaryota</taxon>
        <taxon>Metazoa</taxon>
        <taxon>Ecdysozoa</taxon>
        <taxon>Nematoda</taxon>
        <taxon>Chromadorea</taxon>
        <taxon>Rhabditida</taxon>
        <taxon>Tylenchina</taxon>
        <taxon>Tylenchomorpha</taxon>
        <taxon>Aphelenchoidea</taxon>
        <taxon>Aphelenchoididae</taxon>
        <taxon>Bursaphelenchus</taxon>
    </lineage>
</organism>
<gene>
    <name evidence="2" type="ORF">BOKJ2_LOCUS12482</name>
</gene>
<evidence type="ECO:0000313" key="2">
    <source>
        <dbReference type="EMBL" id="CAD5228046.1"/>
    </source>
</evidence>
<accession>A0A811LK68</accession>
<name>A0A811LK68_9BILA</name>
<feature type="compositionally biased region" description="Polar residues" evidence="1">
    <location>
        <begin position="55"/>
        <end position="64"/>
    </location>
</feature>
<protein>
    <submittedName>
        <fullName evidence="2">Uncharacterized protein</fullName>
    </submittedName>
</protein>
<feature type="compositionally biased region" description="Basic and acidic residues" evidence="1">
    <location>
        <begin position="1"/>
        <end position="17"/>
    </location>
</feature>
<evidence type="ECO:0000313" key="3">
    <source>
        <dbReference type="Proteomes" id="UP000614601"/>
    </source>
</evidence>
<proteinExistence type="predicted"/>
<keyword evidence="3" id="KW-1185">Reference proteome</keyword>
<dbReference type="Proteomes" id="UP000614601">
    <property type="component" value="Unassembled WGS sequence"/>
</dbReference>